<feature type="region of interest" description="Disordered" evidence="4">
    <location>
        <begin position="428"/>
        <end position="452"/>
    </location>
</feature>
<dbReference type="InterPro" id="IPR035979">
    <property type="entry name" value="RBD_domain_sf"/>
</dbReference>
<dbReference type="PANTHER" id="PTHR48027">
    <property type="entry name" value="HETEROGENEOUS NUCLEAR RIBONUCLEOPROTEIN 87F-RELATED"/>
    <property type="match status" value="1"/>
</dbReference>
<organism evidence="7 8">
    <name type="scientific">Perkinsus chesapeaki</name>
    <name type="common">Clam parasite</name>
    <name type="synonym">Perkinsus andrewsi</name>
    <dbReference type="NCBI Taxonomy" id="330153"/>
    <lineage>
        <taxon>Eukaryota</taxon>
        <taxon>Sar</taxon>
        <taxon>Alveolata</taxon>
        <taxon>Perkinsozoa</taxon>
        <taxon>Perkinsea</taxon>
        <taxon>Perkinsida</taxon>
        <taxon>Perkinsidae</taxon>
        <taxon>Perkinsus</taxon>
    </lineage>
</organism>
<dbReference type="InterPro" id="IPR001202">
    <property type="entry name" value="WW_dom"/>
</dbReference>
<comment type="caution">
    <text evidence="7">The sequence shown here is derived from an EMBL/GenBank/DDBJ whole genome shotgun (WGS) entry which is preliminary data.</text>
</comment>
<dbReference type="CDD" id="cd00201">
    <property type="entry name" value="WW"/>
    <property type="match status" value="1"/>
</dbReference>
<dbReference type="InterPro" id="IPR036020">
    <property type="entry name" value="WW_dom_sf"/>
</dbReference>
<evidence type="ECO:0000256" key="1">
    <source>
        <dbReference type="ARBA" id="ARBA00022737"/>
    </source>
</evidence>
<dbReference type="GO" id="GO:0003729">
    <property type="term" value="F:mRNA binding"/>
    <property type="evidence" value="ECO:0007669"/>
    <property type="project" value="UniProtKB-ARBA"/>
</dbReference>
<dbReference type="SUPFAM" id="SSF51045">
    <property type="entry name" value="WW domain"/>
    <property type="match status" value="1"/>
</dbReference>
<evidence type="ECO:0000256" key="3">
    <source>
        <dbReference type="PROSITE-ProRule" id="PRU00176"/>
    </source>
</evidence>
<protein>
    <submittedName>
        <fullName evidence="7">Uncharacterized protein</fullName>
    </submittedName>
</protein>
<dbReference type="GO" id="GO:0005737">
    <property type="term" value="C:cytoplasm"/>
    <property type="evidence" value="ECO:0007669"/>
    <property type="project" value="UniProtKB-ARBA"/>
</dbReference>
<name>A0A7J6L535_PERCH</name>
<dbReference type="InterPro" id="IPR052462">
    <property type="entry name" value="SLIRP/GR-RBP-like"/>
</dbReference>
<dbReference type="AlphaFoldDB" id="A0A7J6L535"/>
<dbReference type="GO" id="GO:0010629">
    <property type="term" value="P:negative regulation of gene expression"/>
    <property type="evidence" value="ECO:0007669"/>
    <property type="project" value="UniProtKB-ARBA"/>
</dbReference>
<dbReference type="Pfam" id="PF00076">
    <property type="entry name" value="RRM_1"/>
    <property type="match status" value="3"/>
</dbReference>
<evidence type="ECO:0000313" key="7">
    <source>
        <dbReference type="EMBL" id="KAF4654290.1"/>
    </source>
</evidence>
<feature type="compositionally biased region" description="Basic and acidic residues" evidence="4">
    <location>
        <begin position="189"/>
        <end position="206"/>
    </location>
</feature>
<dbReference type="SMART" id="SM00360">
    <property type="entry name" value="RRM"/>
    <property type="match status" value="3"/>
</dbReference>
<dbReference type="PROSITE" id="PS50020">
    <property type="entry name" value="WW_DOMAIN_2"/>
    <property type="match status" value="1"/>
</dbReference>
<accession>A0A7J6L535</accession>
<keyword evidence="2 3" id="KW-0694">RNA-binding</keyword>
<dbReference type="CDD" id="cd12362">
    <property type="entry name" value="RRM3_CELF1-6"/>
    <property type="match status" value="1"/>
</dbReference>
<evidence type="ECO:0000259" key="6">
    <source>
        <dbReference type="PROSITE" id="PS50102"/>
    </source>
</evidence>
<dbReference type="InterPro" id="IPR012677">
    <property type="entry name" value="Nucleotide-bd_a/b_plait_sf"/>
</dbReference>
<dbReference type="Proteomes" id="UP000591131">
    <property type="component" value="Unassembled WGS sequence"/>
</dbReference>
<dbReference type="InterPro" id="IPR000504">
    <property type="entry name" value="RRM_dom"/>
</dbReference>
<dbReference type="InterPro" id="IPR003954">
    <property type="entry name" value="RRM_euk-type"/>
</dbReference>
<dbReference type="FunFam" id="3.30.70.330:FF:000383">
    <property type="entry name" value="Sex lethal, isoform D"/>
    <property type="match status" value="1"/>
</dbReference>
<dbReference type="PROSITE" id="PS50102">
    <property type="entry name" value="RRM"/>
    <property type="match status" value="3"/>
</dbReference>
<proteinExistence type="predicted"/>
<reference evidence="7 8" key="1">
    <citation type="submission" date="2020-04" db="EMBL/GenBank/DDBJ databases">
        <title>Perkinsus chesapeaki whole genome sequence.</title>
        <authorList>
            <person name="Bogema D.R."/>
        </authorList>
    </citation>
    <scope>NUCLEOTIDE SEQUENCE [LARGE SCALE GENOMIC DNA]</scope>
    <source>
        <strain evidence="7">ATCC PRA-425</strain>
    </source>
</reference>
<keyword evidence="1" id="KW-0677">Repeat</keyword>
<dbReference type="SMART" id="SM00361">
    <property type="entry name" value="RRM_1"/>
    <property type="match status" value="3"/>
</dbReference>
<dbReference type="SUPFAM" id="SSF54928">
    <property type="entry name" value="RNA-binding domain, RBD"/>
    <property type="match status" value="3"/>
</dbReference>
<evidence type="ECO:0000256" key="2">
    <source>
        <dbReference type="ARBA" id="ARBA00022884"/>
    </source>
</evidence>
<evidence type="ECO:0000313" key="8">
    <source>
        <dbReference type="Proteomes" id="UP000591131"/>
    </source>
</evidence>
<dbReference type="OrthoDB" id="267048at2759"/>
<dbReference type="GO" id="GO:0009967">
    <property type="term" value="P:positive regulation of signal transduction"/>
    <property type="evidence" value="ECO:0007669"/>
    <property type="project" value="UniProtKB-ARBA"/>
</dbReference>
<gene>
    <name evidence="7" type="ORF">FOL47_010043</name>
</gene>
<feature type="domain" description="RRM" evidence="6">
    <location>
        <begin position="349"/>
        <end position="428"/>
    </location>
</feature>
<feature type="domain" description="WW" evidence="5">
    <location>
        <begin position="303"/>
        <end position="330"/>
    </location>
</feature>
<feature type="domain" description="RRM" evidence="6">
    <location>
        <begin position="15"/>
        <end position="97"/>
    </location>
</feature>
<dbReference type="EMBL" id="JAAPAO010000747">
    <property type="protein sequence ID" value="KAF4654290.1"/>
    <property type="molecule type" value="Genomic_DNA"/>
</dbReference>
<dbReference type="Gene3D" id="3.30.70.330">
    <property type="match status" value="3"/>
</dbReference>
<evidence type="ECO:0000259" key="5">
    <source>
        <dbReference type="PROSITE" id="PS50020"/>
    </source>
</evidence>
<sequence length="452" mass="49027">MTDPEEQQHQPPASVKLFVRGLTVNYPESDLRSVFEKYGLVEDVFILRDRSTQQSRGMAFVRFRDLSAAMSAMKALNGTRLPMSDSHIPLSVSLAQGEAERLGMPGEPSLAGGSDTKLFVSGLGPETQEPELRDIFEPFGRINEIHVPGPHALYAFVRFVDKEDALKAIREISGRVTVEGSQRPLEVKIAESKSARAERSTSHSRSDAVTYDPRTPSTSSGYGGLPNIHAPRGGTTTQAVFRAGMAGVMPGIAGVRLTAGAAASLPINGGGSAASSMVSRVDTPVTANGQSRGPQAPRTAGVWTEYFTMDDTPYYHNSQTNEVQWEMPAEFRNPINVHTAPQTKGPPGANVFVFSVPDAWTEQDLRDHFTSFGTIVSAKVVVDKHTGLSRGYGFISYDNAQSAARAVSEMNGFVAANGRRIKVQIKKGEEGAAMDAPYQRQQQQRQHSSRPY</sequence>
<feature type="domain" description="RRM" evidence="6">
    <location>
        <begin position="116"/>
        <end position="192"/>
    </location>
</feature>
<keyword evidence="8" id="KW-1185">Reference proteome</keyword>
<dbReference type="SMART" id="SM00456">
    <property type="entry name" value="WW"/>
    <property type="match status" value="1"/>
</dbReference>
<feature type="region of interest" description="Disordered" evidence="4">
    <location>
        <begin position="189"/>
        <end position="231"/>
    </location>
</feature>
<dbReference type="Gene3D" id="2.20.70.10">
    <property type="match status" value="1"/>
</dbReference>
<evidence type="ECO:0000256" key="4">
    <source>
        <dbReference type="SAM" id="MobiDB-lite"/>
    </source>
</evidence>